<protein>
    <submittedName>
        <fullName evidence="2">Uncharacterized protein</fullName>
    </submittedName>
</protein>
<dbReference type="EMBL" id="KZ825481">
    <property type="protein sequence ID" value="PYI33772.1"/>
    <property type="molecule type" value="Genomic_DNA"/>
</dbReference>
<organism evidence="2 3">
    <name type="scientific">Aspergillus indologenus CBS 114.80</name>
    <dbReference type="NCBI Taxonomy" id="1450541"/>
    <lineage>
        <taxon>Eukaryota</taxon>
        <taxon>Fungi</taxon>
        <taxon>Dikarya</taxon>
        <taxon>Ascomycota</taxon>
        <taxon>Pezizomycotina</taxon>
        <taxon>Eurotiomycetes</taxon>
        <taxon>Eurotiomycetidae</taxon>
        <taxon>Eurotiales</taxon>
        <taxon>Aspergillaceae</taxon>
        <taxon>Aspergillus</taxon>
        <taxon>Aspergillus subgen. Circumdati</taxon>
    </lineage>
</organism>
<sequence>MASTTTPTPPKTSDAEEAYADLLAKGREWVDSVLFLEQVQEEIEAGCALRTEVRSQNERAFSSLLAALPDRAQPSAATLQRLEESNQQMSNATGSLREKLRASRRQMPMNKAYIEVWLLVYLRPADARALVAKLNGRLDRDASGGDDHGERAVKDEEGDGKVKLEAE</sequence>
<dbReference type="Proteomes" id="UP000248817">
    <property type="component" value="Unassembled WGS sequence"/>
</dbReference>
<evidence type="ECO:0000256" key="1">
    <source>
        <dbReference type="SAM" id="MobiDB-lite"/>
    </source>
</evidence>
<reference evidence="2 3" key="1">
    <citation type="submission" date="2018-02" db="EMBL/GenBank/DDBJ databases">
        <title>The genomes of Aspergillus section Nigri reveals drivers in fungal speciation.</title>
        <authorList>
            <consortium name="DOE Joint Genome Institute"/>
            <person name="Vesth T.C."/>
            <person name="Nybo J."/>
            <person name="Theobald S."/>
            <person name="Brandl J."/>
            <person name="Frisvad J.C."/>
            <person name="Nielsen K.F."/>
            <person name="Lyhne E.K."/>
            <person name="Kogle M.E."/>
            <person name="Kuo A."/>
            <person name="Riley R."/>
            <person name="Clum A."/>
            <person name="Nolan M."/>
            <person name="Lipzen A."/>
            <person name="Salamov A."/>
            <person name="Henrissat B."/>
            <person name="Wiebenga A."/>
            <person name="De vries R.P."/>
            <person name="Grigoriev I.V."/>
            <person name="Mortensen U.H."/>
            <person name="Andersen M.R."/>
            <person name="Baker S.E."/>
        </authorList>
    </citation>
    <scope>NUCLEOTIDE SEQUENCE [LARGE SCALE GENOMIC DNA]</scope>
    <source>
        <strain evidence="2 3">CBS 114.80</strain>
    </source>
</reference>
<evidence type="ECO:0000313" key="2">
    <source>
        <dbReference type="EMBL" id="PYI33772.1"/>
    </source>
</evidence>
<feature type="region of interest" description="Disordered" evidence="1">
    <location>
        <begin position="138"/>
        <end position="167"/>
    </location>
</feature>
<name>A0A2V5IEX9_9EURO</name>
<keyword evidence="3" id="KW-1185">Reference proteome</keyword>
<evidence type="ECO:0000313" key="3">
    <source>
        <dbReference type="Proteomes" id="UP000248817"/>
    </source>
</evidence>
<dbReference type="AlphaFoldDB" id="A0A2V5IEX9"/>
<accession>A0A2V5IEX9</accession>
<gene>
    <name evidence="2" type="ORF">BP00DRAFT_102792</name>
</gene>
<proteinExistence type="predicted"/>